<dbReference type="EMBL" id="JBHSQO010000002">
    <property type="protein sequence ID" value="MFC6088230.1"/>
    <property type="molecule type" value="Genomic_DNA"/>
</dbReference>
<accession>A0ABW1NYS0</accession>
<name>A0ABW1NYS0_9PSEU</name>
<dbReference type="Gene3D" id="1.10.260.40">
    <property type="entry name" value="lambda repressor-like DNA-binding domains"/>
    <property type="match status" value="1"/>
</dbReference>
<dbReference type="InterPro" id="IPR011990">
    <property type="entry name" value="TPR-like_helical_dom_sf"/>
</dbReference>
<gene>
    <name evidence="1" type="ORF">ACFP3R_03015</name>
</gene>
<evidence type="ECO:0000313" key="1">
    <source>
        <dbReference type="EMBL" id="MFC6088230.1"/>
    </source>
</evidence>
<dbReference type="SUPFAM" id="SSF47413">
    <property type="entry name" value="lambda repressor-like DNA-binding domains"/>
    <property type="match status" value="1"/>
</dbReference>
<dbReference type="Proteomes" id="UP001596220">
    <property type="component" value="Unassembled WGS sequence"/>
</dbReference>
<proteinExistence type="predicted"/>
<dbReference type="InterPro" id="IPR010982">
    <property type="entry name" value="Lambda_DNA-bd_dom_sf"/>
</dbReference>
<dbReference type="InterPro" id="IPR001387">
    <property type="entry name" value="Cro/C1-type_HTH"/>
</dbReference>
<reference evidence="2" key="1">
    <citation type="journal article" date="2019" name="Int. J. Syst. Evol. Microbiol.">
        <title>The Global Catalogue of Microorganisms (GCM) 10K type strain sequencing project: providing services to taxonomists for standard genome sequencing and annotation.</title>
        <authorList>
            <consortium name="The Broad Institute Genomics Platform"/>
            <consortium name="The Broad Institute Genome Sequencing Center for Infectious Disease"/>
            <person name="Wu L."/>
            <person name="Ma J."/>
        </authorList>
    </citation>
    <scope>NUCLEOTIDE SEQUENCE [LARGE SCALE GENOMIC DNA]</scope>
    <source>
        <strain evidence="2">CGMCC 4.7246</strain>
    </source>
</reference>
<organism evidence="1 2">
    <name type="scientific">Saccharothrix lopnurensis</name>
    <dbReference type="NCBI Taxonomy" id="1670621"/>
    <lineage>
        <taxon>Bacteria</taxon>
        <taxon>Bacillati</taxon>
        <taxon>Actinomycetota</taxon>
        <taxon>Actinomycetes</taxon>
        <taxon>Pseudonocardiales</taxon>
        <taxon>Pseudonocardiaceae</taxon>
        <taxon>Saccharothrix</taxon>
    </lineage>
</organism>
<protein>
    <submittedName>
        <fullName evidence="1">Helix-turn-helix transcriptional regulator</fullName>
    </submittedName>
</protein>
<dbReference type="Gene3D" id="1.25.40.10">
    <property type="entry name" value="Tetratricopeptide repeat domain"/>
    <property type="match status" value="1"/>
</dbReference>
<keyword evidence="2" id="KW-1185">Reference proteome</keyword>
<comment type="caution">
    <text evidence="1">The sequence shown here is derived from an EMBL/GenBank/DDBJ whole genome shotgun (WGS) entry which is preliminary data.</text>
</comment>
<sequence>MVTLPLLTSQDGDMHRPMSIGALLRRLREETGRSQSEQADDLSVRAGRAVTRNEVSRWESEKRLVTPYWQQHCASSFGIPVEVLARAVAVGKARRRLARRAEDSSGGDSVERREFMGALAGLAASSLPNFPSSRSGGRASVDPEIIDHFVSLRDALVSADSLLGPGDLVRSAGEQVGNIAKLYERIESGSRGRLFEIGALFAEFCGWLADDLGDFDAGKGWSSRALEWAHSSGSATIAAYVLMRMSQQAQFLGERARAITLAEASIRYEAQVSSPQVCAAIHQQAAHASALDGHEHAAMNYIDRAQALSEAAAPALDPYSLASYCTPSYVSVQRAAVYGTLGNHERALAEYDHVMSQWPRSFHRERGLHLARRTTVAARAGLPEAALESGVEALRIAQDTRSHRTVRELAASAKIMRSWKAHPSVDEFIRAVRNERELNGHAER</sequence>
<dbReference type="CDD" id="cd00093">
    <property type="entry name" value="HTH_XRE"/>
    <property type="match status" value="1"/>
</dbReference>
<dbReference type="SUPFAM" id="SSF48452">
    <property type="entry name" value="TPR-like"/>
    <property type="match status" value="1"/>
</dbReference>
<evidence type="ECO:0000313" key="2">
    <source>
        <dbReference type="Proteomes" id="UP001596220"/>
    </source>
</evidence>
<dbReference type="RefSeq" id="WP_380632471.1">
    <property type="nucleotide sequence ID" value="NZ_JBHSQO010000002.1"/>
</dbReference>